<reference evidence="1 2" key="1">
    <citation type="submission" date="2019-01" db="EMBL/GenBank/DDBJ databases">
        <title>Genomic insights into a novel species Rhodoferax sp.</title>
        <authorList>
            <person name="Jin L."/>
        </authorList>
    </citation>
    <scope>NUCLEOTIDE SEQUENCE [LARGE SCALE GENOMIC DNA]</scope>
    <source>
        <strain evidence="1 2">CHu59-6-5</strain>
    </source>
</reference>
<dbReference type="Pfam" id="PF13738">
    <property type="entry name" value="Pyr_redox_3"/>
    <property type="match status" value="1"/>
</dbReference>
<proteinExistence type="predicted"/>
<organism evidence="1 2">
    <name type="scientific">Rhodoferax sediminis</name>
    <dbReference type="NCBI Taxonomy" id="2509614"/>
    <lineage>
        <taxon>Bacteria</taxon>
        <taxon>Pseudomonadati</taxon>
        <taxon>Pseudomonadota</taxon>
        <taxon>Betaproteobacteria</taxon>
        <taxon>Burkholderiales</taxon>
        <taxon>Comamonadaceae</taxon>
        <taxon>Rhodoferax</taxon>
    </lineage>
</organism>
<dbReference type="Gene3D" id="3.50.50.60">
    <property type="entry name" value="FAD/NAD(P)-binding domain"/>
    <property type="match status" value="2"/>
</dbReference>
<accession>A0A515DGI6</accession>
<dbReference type="PANTHER" id="PTHR42877:SF4">
    <property type="entry name" value="FAD_NAD(P)-BINDING DOMAIN-CONTAINING PROTEIN-RELATED"/>
    <property type="match status" value="1"/>
</dbReference>
<dbReference type="PRINTS" id="PR00411">
    <property type="entry name" value="PNDRDTASEI"/>
</dbReference>
<dbReference type="AlphaFoldDB" id="A0A515DGI6"/>
<dbReference type="Proteomes" id="UP000316798">
    <property type="component" value="Chromosome"/>
</dbReference>
<sequence length="486" mass="54620">MSTIEVAIIGAGIGGLCAAIRLRAAGVTSLVVLERASEVGGTWRDNTYPGCACDVPSHLYSLSFEPNRGWTRPYSQQAEIQAYIRRVVRQYGLDAVIRFGQEVGALRWDASAQHWQIERAGQPMLQARHVIVATGPLNKPLLPKVPGLDTFDGPAFHTSQWRHDVDLRGKRIAVVGTGASAVQVVPEIASAAAHLTVFQRTPGWVLPRRDRPYGPLRRWLYAHVPGLQTLVRWRIYWFNEWIGMGFLGSARMQALLRRLALQHLRRQVKDAALRAALTPHFNPGCKRLLFSNTWFRALQQPNVSLVTQAVARVTPQGVVGSDGRLHPCDVIIWGTGFRATEFITPLCIYGERGEELSERWRAQPAATRLGITVAGFPNLFMLVGPNTGLGHNSIIFMIEAQVNYIVDALRSLCRRGQATLRLRPEIQTENYAVMQQKMKSTVWSSGCHSWYQNADGRIDTLWPGFTWDYWRQTRRFDPAHYEGAPR</sequence>
<keyword evidence="2" id="KW-1185">Reference proteome</keyword>
<name>A0A515DGI6_9BURK</name>
<evidence type="ECO:0000313" key="1">
    <source>
        <dbReference type="EMBL" id="QDL39510.1"/>
    </source>
</evidence>
<dbReference type="InterPro" id="IPR051209">
    <property type="entry name" value="FAD-bind_Monooxygenase_sf"/>
</dbReference>
<dbReference type="EMBL" id="CP035503">
    <property type="protein sequence ID" value="QDL39510.1"/>
    <property type="molecule type" value="Genomic_DNA"/>
</dbReference>
<dbReference type="InterPro" id="IPR036188">
    <property type="entry name" value="FAD/NAD-bd_sf"/>
</dbReference>
<dbReference type="PRINTS" id="PR00368">
    <property type="entry name" value="FADPNR"/>
</dbReference>
<dbReference type="RefSeq" id="WP_142820974.1">
    <property type="nucleotide sequence ID" value="NZ_CP035503.1"/>
</dbReference>
<evidence type="ECO:0000313" key="2">
    <source>
        <dbReference type="Proteomes" id="UP000316798"/>
    </source>
</evidence>
<dbReference type="PANTHER" id="PTHR42877">
    <property type="entry name" value="L-ORNITHINE N(5)-MONOOXYGENASE-RELATED"/>
    <property type="match status" value="1"/>
</dbReference>
<protein>
    <submittedName>
        <fullName evidence="1">NAD(P)/FAD-dependent oxidoreductase</fullName>
    </submittedName>
</protein>
<dbReference type="OrthoDB" id="9766402at2"/>
<dbReference type="KEGG" id="rhf:EUB48_20890"/>
<dbReference type="SUPFAM" id="SSF51905">
    <property type="entry name" value="FAD/NAD(P)-binding domain"/>
    <property type="match status" value="1"/>
</dbReference>
<gene>
    <name evidence="1" type="ORF">EUB48_20890</name>
</gene>